<dbReference type="AlphaFoldDB" id="A0ABD3X0V5"/>
<dbReference type="Proteomes" id="UP001634394">
    <property type="component" value="Unassembled WGS sequence"/>
</dbReference>
<dbReference type="SUPFAM" id="SSF48726">
    <property type="entry name" value="Immunoglobulin"/>
    <property type="match status" value="1"/>
</dbReference>
<dbReference type="InterPro" id="IPR013783">
    <property type="entry name" value="Ig-like_fold"/>
</dbReference>
<evidence type="ECO:0000256" key="1">
    <source>
        <dbReference type="SAM" id="Phobius"/>
    </source>
</evidence>
<evidence type="ECO:0000313" key="2">
    <source>
        <dbReference type="EMBL" id="KAL3879360.1"/>
    </source>
</evidence>
<feature type="transmembrane region" description="Helical" evidence="1">
    <location>
        <begin position="317"/>
        <end position="339"/>
    </location>
</feature>
<gene>
    <name evidence="2" type="ORF">ACJMK2_031658</name>
</gene>
<name>A0ABD3X0V5_SINWO</name>
<evidence type="ECO:0000313" key="3">
    <source>
        <dbReference type="Proteomes" id="UP001634394"/>
    </source>
</evidence>
<keyword evidence="3" id="KW-1185">Reference proteome</keyword>
<dbReference type="InterPro" id="IPR036179">
    <property type="entry name" value="Ig-like_dom_sf"/>
</dbReference>
<accession>A0ABD3X0V5</accession>
<keyword evidence="1" id="KW-0812">Transmembrane</keyword>
<organism evidence="2 3">
    <name type="scientific">Sinanodonta woodiana</name>
    <name type="common">Chinese pond mussel</name>
    <name type="synonym">Anodonta woodiana</name>
    <dbReference type="NCBI Taxonomy" id="1069815"/>
    <lineage>
        <taxon>Eukaryota</taxon>
        <taxon>Metazoa</taxon>
        <taxon>Spiralia</taxon>
        <taxon>Lophotrochozoa</taxon>
        <taxon>Mollusca</taxon>
        <taxon>Bivalvia</taxon>
        <taxon>Autobranchia</taxon>
        <taxon>Heteroconchia</taxon>
        <taxon>Palaeoheterodonta</taxon>
        <taxon>Unionida</taxon>
        <taxon>Unionoidea</taxon>
        <taxon>Unionidae</taxon>
        <taxon>Unioninae</taxon>
        <taxon>Sinanodonta</taxon>
    </lineage>
</organism>
<reference evidence="2 3" key="1">
    <citation type="submission" date="2024-11" db="EMBL/GenBank/DDBJ databases">
        <title>Chromosome-level genome assembly of the freshwater bivalve Anodonta woodiana.</title>
        <authorList>
            <person name="Chen X."/>
        </authorList>
    </citation>
    <scope>NUCLEOTIDE SEQUENCE [LARGE SCALE GENOMIC DNA]</scope>
    <source>
        <strain evidence="2">MN2024</strain>
        <tissue evidence="2">Gills</tissue>
    </source>
</reference>
<protein>
    <submittedName>
        <fullName evidence="2">Uncharacterized protein</fullName>
    </submittedName>
</protein>
<keyword evidence="1" id="KW-1133">Transmembrane helix</keyword>
<comment type="caution">
    <text evidence="2">The sequence shown here is derived from an EMBL/GenBank/DDBJ whole genome shotgun (WGS) entry which is preliminary data.</text>
</comment>
<dbReference type="EMBL" id="JBJQND010000004">
    <property type="protein sequence ID" value="KAL3879360.1"/>
    <property type="molecule type" value="Genomic_DNA"/>
</dbReference>
<sequence length="462" mass="52520">MQAIAGNPFMLRTWSMIGSTLFLTIKKDNNTILDVSGGVGSDENYKVQNGMMMMMIYNQTIQELCLLFTNVSKEDEGIYEFRESLYRANKNSIESEDSTYDKKDGSWYLKLYVIEPDEIKQGYVGEKISIEFEKSAQHYTLYNYDKLGAFLDGSTGIVLTDSSLYDRLRIANDDSGRMSNITIENVSQRDGGLYKLYTEREENARFFFSIKDSPTCAFVGDNITIGWFYNQQGKQRTLRVIHPNQGVMMLLHQTNSPKIKSNFRNRLIYNGDILQSFMLFTLMSVTQSDAGLYTIETIHGNTIPGSKQLNVEVPVPINVILVTIGVFLTISLMMCYIILIRLHKARNVQAERNQVPAKCDTDLYITPIAPERPLLISDNEDIHTDHTPTYQNDHVNNSTNIVPMVSSPCMDGYEMIHMSNNDEYQTMLPNNDNYAESLESSITPSTFASDYLTVEFVMDSAV</sequence>
<dbReference type="Gene3D" id="2.60.40.10">
    <property type="entry name" value="Immunoglobulins"/>
    <property type="match status" value="1"/>
</dbReference>
<proteinExistence type="predicted"/>
<keyword evidence="1" id="KW-0472">Membrane</keyword>